<comment type="caution">
    <text evidence="3">The sequence shown here is derived from an EMBL/GenBank/DDBJ whole genome shotgun (WGS) entry which is preliminary data.</text>
</comment>
<sequence length="125" mass="14266">MKRRTTARLELLVGLATLGYAVWLRRFLRRHGEDVEPLSPFAFVAGAVTAAAHRNLYDRDVGRIRTSRRRGLLFGLCNVGWQRLLRRRSADPDAFRHGYGLGRGVGTVLYRTWFGLLRDLPGDDE</sequence>
<protein>
    <recommendedName>
        <fullName evidence="2">DUF8097 domain-containing protein</fullName>
    </recommendedName>
</protein>
<dbReference type="RefSeq" id="WP_310930143.1">
    <property type="nucleotide sequence ID" value="NZ_JAMQOQ010000005.1"/>
</dbReference>
<evidence type="ECO:0000256" key="1">
    <source>
        <dbReference type="SAM" id="Phobius"/>
    </source>
</evidence>
<keyword evidence="1" id="KW-0812">Transmembrane</keyword>
<keyword evidence="1" id="KW-0472">Membrane</keyword>
<dbReference type="InterPro" id="IPR058410">
    <property type="entry name" value="DUF8097"/>
</dbReference>
<accession>A0ABU2G6P2</accession>
<feature type="domain" description="DUF8097" evidence="2">
    <location>
        <begin position="2"/>
        <end position="124"/>
    </location>
</feature>
<dbReference type="EMBL" id="JAMQOQ010000005">
    <property type="protein sequence ID" value="MDS0296151.1"/>
    <property type="molecule type" value="Genomic_DNA"/>
</dbReference>
<dbReference type="Pfam" id="PF26397">
    <property type="entry name" value="DUF8097"/>
    <property type="match status" value="1"/>
</dbReference>
<dbReference type="Proteomes" id="UP001254813">
    <property type="component" value="Unassembled WGS sequence"/>
</dbReference>
<proteinExistence type="predicted"/>
<keyword evidence="1" id="KW-1133">Transmembrane helix</keyword>
<evidence type="ECO:0000313" key="3">
    <source>
        <dbReference type="EMBL" id="MDS0296151.1"/>
    </source>
</evidence>
<feature type="transmembrane region" description="Helical" evidence="1">
    <location>
        <begin position="7"/>
        <end position="26"/>
    </location>
</feature>
<reference evidence="3 4" key="1">
    <citation type="submission" date="2022-06" db="EMBL/GenBank/DDBJ databases">
        <title>Halogeometricum sp. a new haloarchaeum isolate from saline soil.</title>
        <authorList>
            <person name="Strakova D."/>
            <person name="Galisteo C."/>
            <person name="Sanchez-Porro C."/>
            <person name="Ventosa A."/>
        </authorList>
    </citation>
    <scope>NUCLEOTIDE SEQUENCE [LARGE SCALE GENOMIC DNA]</scope>
    <source>
        <strain evidence="4">S3BR25-2</strain>
    </source>
</reference>
<evidence type="ECO:0000259" key="2">
    <source>
        <dbReference type="Pfam" id="PF26397"/>
    </source>
</evidence>
<evidence type="ECO:0000313" key="4">
    <source>
        <dbReference type="Proteomes" id="UP001254813"/>
    </source>
</evidence>
<gene>
    <name evidence="3" type="ORF">NDI79_18400</name>
</gene>
<organism evidence="3 4">
    <name type="scientific">Halogeometricum luteum</name>
    <dbReference type="NCBI Taxonomy" id="2950537"/>
    <lineage>
        <taxon>Archaea</taxon>
        <taxon>Methanobacteriati</taxon>
        <taxon>Methanobacteriota</taxon>
        <taxon>Stenosarchaea group</taxon>
        <taxon>Halobacteria</taxon>
        <taxon>Halobacteriales</taxon>
        <taxon>Haloferacaceae</taxon>
        <taxon>Halogeometricum</taxon>
    </lineage>
</organism>
<keyword evidence="4" id="KW-1185">Reference proteome</keyword>
<name>A0ABU2G6P2_9EURY</name>